<feature type="transmembrane region" description="Helical" evidence="4">
    <location>
        <begin position="7"/>
        <end position="26"/>
    </location>
</feature>
<dbReference type="InterPro" id="IPR007110">
    <property type="entry name" value="Ig-like_dom"/>
</dbReference>
<dbReference type="InterPro" id="IPR051586">
    <property type="entry name" value="PKC-binding_NELL"/>
</dbReference>
<reference evidence="7" key="1">
    <citation type="submission" date="2025-08" db="UniProtKB">
        <authorList>
            <consortium name="RefSeq"/>
        </authorList>
    </citation>
    <scope>IDENTIFICATION</scope>
</reference>
<feature type="transmembrane region" description="Helical" evidence="4">
    <location>
        <begin position="1531"/>
        <end position="1555"/>
    </location>
</feature>
<evidence type="ECO:0000313" key="6">
    <source>
        <dbReference type="Proteomes" id="UP001652625"/>
    </source>
</evidence>
<keyword evidence="4" id="KW-0472">Membrane</keyword>
<keyword evidence="4" id="KW-0812">Transmembrane</keyword>
<feature type="transmembrane region" description="Helical" evidence="4">
    <location>
        <begin position="1451"/>
        <end position="1475"/>
    </location>
</feature>
<dbReference type="CDD" id="cd00054">
    <property type="entry name" value="EGF_CA"/>
    <property type="match status" value="1"/>
</dbReference>
<gene>
    <name evidence="7" type="primary">LOC105846586</name>
</gene>
<evidence type="ECO:0000259" key="5">
    <source>
        <dbReference type="PROSITE" id="PS50835"/>
    </source>
</evidence>
<dbReference type="SUPFAM" id="SSF57196">
    <property type="entry name" value="EGF/Laminin"/>
    <property type="match status" value="1"/>
</dbReference>
<dbReference type="Gene3D" id="3.40.190.10">
    <property type="entry name" value="Periplasmic binding protein-like II"/>
    <property type="match status" value="1"/>
</dbReference>
<dbReference type="InterPro" id="IPR018097">
    <property type="entry name" value="EGF_Ca-bd_CS"/>
</dbReference>
<dbReference type="InterPro" id="IPR026823">
    <property type="entry name" value="cEGF"/>
</dbReference>
<dbReference type="PANTHER" id="PTHR24042">
    <property type="entry name" value="NEL HOMOLOG"/>
    <property type="match status" value="1"/>
</dbReference>
<dbReference type="InterPro" id="IPR008983">
    <property type="entry name" value="Tumour_necrosis_fac-like_dom"/>
</dbReference>
<evidence type="ECO:0000256" key="2">
    <source>
        <dbReference type="ARBA" id="ARBA00023157"/>
    </source>
</evidence>
<evidence type="ECO:0000313" key="7">
    <source>
        <dbReference type="RefSeq" id="XP_065666493.1"/>
    </source>
</evidence>
<dbReference type="PANTHER" id="PTHR24042:SF5">
    <property type="entry name" value="EGF-LIKE CALCIUM-BINDING DOMAIN-CONTAINING PROTEIN"/>
    <property type="match status" value="1"/>
</dbReference>
<dbReference type="PROSITE" id="PS50835">
    <property type="entry name" value="IG_LIKE"/>
    <property type="match status" value="1"/>
</dbReference>
<proteinExistence type="predicted"/>
<name>A0ABM4CX35_HYDVU</name>
<feature type="domain" description="Ig-like" evidence="5">
    <location>
        <begin position="1134"/>
        <end position="1213"/>
    </location>
</feature>
<dbReference type="Pfam" id="PF12662">
    <property type="entry name" value="cEGF"/>
    <property type="match status" value="1"/>
</dbReference>
<feature type="transmembrane region" description="Helical" evidence="4">
    <location>
        <begin position="1699"/>
        <end position="1721"/>
    </location>
</feature>
<dbReference type="GeneID" id="105846586"/>
<dbReference type="Gene3D" id="2.10.25.10">
    <property type="entry name" value="Laminin"/>
    <property type="match status" value="1"/>
</dbReference>
<keyword evidence="6" id="KW-1185">Reference proteome</keyword>
<organism evidence="6 7">
    <name type="scientific">Hydra vulgaris</name>
    <name type="common">Hydra</name>
    <name type="synonym">Hydra attenuata</name>
    <dbReference type="NCBI Taxonomy" id="6087"/>
    <lineage>
        <taxon>Eukaryota</taxon>
        <taxon>Metazoa</taxon>
        <taxon>Cnidaria</taxon>
        <taxon>Hydrozoa</taxon>
        <taxon>Hydroidolina</taxon>
        <taxon>Anthoathecata</taxon>
        <taxon>Aplanulata</taxon>
        <taxon>Hydridae</taxon>
        <taxon>Hydra</taxon>
    </lineage>
</organism>
<keyword evidence="3" id="KW-0325">Glycoprotein</keyword>
<protein>
    <submittedName>
        <fullName evidence="7">Uncharacterized protein LOC105846586 isoform X2</fullName>
    </submittedName>
</protein>
<keyword evidence="2" id="KW-1015">Disulfide bond</keyword>
<sequence length="1804" mass="206942">MSNQKIKYLWIFYFVFCGLFFQVHLYPENGFMVNLENYQPSNRHHESNTNQQLIISLDKWALLNGWRKKHSTKGVFVEGFHIKNESTFYASRPGLYFASLQIHFQKPVSGAFFMTKISVTANSQTKCYITEDFNQNYTKTLYSNWVVLIDEAASIQVHIFSSVYISILSKSSFTMQFICSYPHSLGFLASPKQMELLPGAEKQLLVNWKTNIDVGNVFSKSTGNFIVPIDGFYLISLNLVLVNASGEMNVYFSDCYASEDILYHSHSYSNISKTIPFALVKKYFSKTKLTLKVTVENGGIVSSKSQYSIFFIESLTWNPLHDHFYFFFNLMNEEVVKNTGELVKITSWNINTNFVYFNGAFQIASTGYYFVSLKLVMFINETATIKVGFSLNGEEKSSISINTSSSSNIISVANVLFIMQKESLLCHIETSSSLTILPLSSLTIFRIPFPLSNSLYINNAGNSSLQKISHQRYIQFKKALVGHHTKVVLSTDMLSLKVTQDGIFYIVINFFSEKIQEKKFNFSLVYKRNALQQNIWKCVHEDLSSCFLPLVLLLKTSDSLSILQECMSPFYCLENEISILFEIQYLNIFEDSVGVSLANEKNDALEKNKDLMLTFKEPKIQRSVFFSKSISLHKDKIQVIHPGVYSITVVFNIDASVVFDFMEITLELHLHSGSKLKKYYSYQANANSKFLTVSIVKIYYLNQYDCLQFFIKHNLNNINVVKEHYAVSVFMLTNKQSQLATAVISPTFAKSTGDIIFTIPKYSKPSQFVNFLYDFVALKTFVAVTSVVFHLKLESLNNFAEQFVEVYMSKKGQKLFPHFSATKRLFTWSPQVTLQFSGVLLFHFGDIIQINFKVSDGLRFEVLDGTSVMFGILDGISESVKYASYFGFSNFFLPETAPINASSVVGKPGIYVIMLKISSQINKNTSQLLNFNNLHDKISKIWDVTQIILATMSNKTNELIQFVCIYCDNIEIMFLANLESEENIIASINASMFHLNIYAAYHGNELKNFESFNFQNNMLYCNVKAKFHAVYGFEYRAYFQGRYLLIANLFTNENSSVILVIDGRLDDGEVFTTTMIKENLFIHQFNKHVFLNLHQFMEFYIVCTKESEINLLKQSNIAVYRDGILFELFNTNIPVIYVQPSNENNFSPLVKHYQCKAYGKDLNYRWNKILINSGHQVLNVSNSSMLTLSRPSDSGHYFCTASSQGYEIDSSIATFLLQDMCKSNIKFGYKDVPRCNNLTECISNGKSYYCLCKNGYYGDGFNCKDIDECMQENICGKNSVCKNFNGTFSCLSKIDVESMSGSNSFINGSNELNNTSNELTNGSKTLINGSNFHAGNCLSYCQTQYLVSWIEQKPYISIDLSSYQVNGLIKDILDLIIKDVCMKCSNIFFERPLINSKDLLMKTQSNTTDFIISKFQRFHEDQRFLPYPFIPIIERTKVAFFMKDGFSTRRLYKICLIPFSLFLLMVLIGITIWFVDILSKQLKDSSSKYRPRFSNEFFKGSYQGFCWTIAILTNVGVNVNKSPGNPISKMFGIMWMLMSFIMISMITACIIIVMMPPLNSNTENLHGLKVGAVINSTEFQLGFERNAKVIGYHSVADIIEALINGKIDGALLDTLIAREYQKEFSNFKFQGMIKYDFIYGIVLARNGLKLEVFIKSYIKEYQSTIYSILSKAVVDKETKSKILQKNMKKRILFDFHSLLYYQLMLCSIALITSSILVGFLFENFVLRKRKISSKNPRSLLNSPNVVWRGYKIIEYQKFCFKHEISCLKKQIICYMHNWIDRLENIELVHAQKLNTAEKWLSKKR</sequence>
<dbReference type="Gene3D" id="1.10.287.70">
    <property type="match status" value="1"/>
</dbReference>
<dbReference type="Gene3D" id="2.60.120.40">
    <property type="match status" value="1"/>
</dbReference>
<feature type="transmembrane region" description="Helical" evidence="4">
    <location>
        <begin position="1500"/>
        <end position="1519"/>
    </location>
</feature>
<keyword evidence="1" id="KW-0245">EGF-like domain</keyword>
<evidence type="ECO:0000256" key="1">
    <source>
        <dbReference type="ARBA" id="ARBA00022536"/>
    </source>
</evidence>
<evidence type="ECO:0000256" key="4">
    <source>
        <dbReference type="SAM" id="Phobius"/>
    </source>
</evidence>
<keyword evidence="4" id="KW-1133">Transmembrane helix</keyword>
<accession>A0ABM4CX35</accession>
<dbReference type="SUPFAM" id="SSF49842">
    <property type="entry name" value="TNF-like"/>
    <property type="match status" value="1"/>
</dbReference>
<evidence type="ECO:0000256" key="3">
    <source>
        <dbReference type="ARBA" id="ARBA00023180"/>
    </source>
</evidence>
<dbReference type="PROSITE" id="PS01187">
    <property type="entry name" value="EGF_CA"/>
    <property type="match status" value="1"/>
</dbReference>
<dbReference type="RefSeq" id="XP_065666493.1">
    <property type="nucleotide sequence ID" value="XM_065810421.1"/>
</dbReference>
<dbReference type="Proteomes" id="UP001652625">
    <property type="component" value="Chromosome 11"/>
</dbReference>
<dbReference type="SUPFAM" id="SSF53850">
    <property type="entry name" value="Periplasmic binding protein-like II"/>
    <property type="match status" value="1"/>
</dbReference>